<protein>
    <submittedName>
        <fullName evidence="1">Uncharacterized protein</fullName>
    </submittedName>
</protein>
<evidence type="ECO:0000313" key="2">
    <source>
        <dbReference type="Proteomes" id="UP000790709"/>
    </source>
</evidence>
<name>A0ACB8B8G8_9AGAM</name>
<comment type="caution">
    <text evidence="1">The sequence shown here is derived from an EMBL/GenBank/DDBJ whole genome shotgun (WGS) entry which is preliminary data.</text>
</comment>
<organism evidence="1 2">
    <name type="scientific">Leucogyrophana mollusca</name>
    <dbReference type="NCBI Taxonomy" id="85980"/>
    <lineage>
        <taxon>Eukaryota</taxon>
        <taxon>Fungi</taxon>
        <taxon>Dikarya</taxon>
        <taxon>Basidiomycota</taxon>
        <taxon>Agaricomycotina</taxon>
        <taxon>Agaricomycetes</taxon>
        <taxon>Agaricomycetidae</taxon>
        <taxon>Boletales</taxon>
        <taxon>Boletales incertae sedis</taxon>
        <taxon>Leucogyrophana</taxon>
    </lineage>
</organism>
<sequence>MSFIRRWLKKSEPEDYETILSSLAADVQKRQTRLSELRLRERRTTLQVTLTTLAVWVAYVSLWYAGFLSGAQGVEKAAKGVAVLLGPIIILFTRRIVQLWYARKGDAEGELSVPAYSPYVKHPPAERTLKLVLKRQREKVEEIKKKTNYYSTRNLIEKYDEPNSAAPSPLRQRVPPSTPAPQPQPQSQPQLRPPQTPANVIRGPVLQLSPTPQPINAPRKQWYDKLADAILGDDDPNSINAAASRYALICEKCFAHNGLVKESGWLDAQYVCPKCGHFNVSARSKKESKAKASHTPSPPPPPTPPRNASPIEGEAEAEAGMEVDS</sequence>
<proteinExistence type="predicted"/>
<keyword evidence="2" id="KW-1185">Reference proteome</keyword>
<evidence type="ECO:0000313" key="1">
    <source>
        <dbReference type="EMBL" id="KAH7921077.1"/>
    </source>
</evidence>
<dbReference type="EMBL" id="MU266543">
    <property type="protein sequence ID" value="KAH7921077.1"/>
    <property type="molecule type" value="Genomic_DNA"/>
</dbReference>
<dbReference type="Proteomes" id="UP000790709">
    <property type="component" value="Unassembled WGS sequence"/>
</dbReference>
<accession>A0ACB8B8G8</accession>
<reference evidence="1" key="1">
    <citation type="journal article" date="2021" name="New Phytol.">
        <title>Evolutionary innovations through gain and loss of genes in the ectomycorrhizal Boletales.</title>
        <authorList>
            <person name="Wu G."/>
            <person name="Miyauchi S."/>
            <person name="Morin E."/>
            <person name="Kuo A."/>
            <person name="Drula E."/>
            <person name="Varga T."/>
            <person name="Kohler A."/>
            <person name="Feng B."/>
            <person name="Cao Y."/>
            <person name="Lipzen A."/>
            <person name="Daum C."/>
            <person name="Hundley H."/>
            <person name="Pangilinan J."/>
            <person name="Johnson J."/>
            <person name="Barry K."/>
            <person name="LaButti K."/>
            <person name="Ng V."/>
            <person name="Ahrendt S."/>
            <person name="Min B."/>
            <person name="Choi I.G."/>
            <person name="Park H."/>
            <person name="Plett J.M."/>
            <person name="Magnuson J."/>
            <person name="Spatafora J.W."/>
            <person name="Nagy L.G."/>
            <person name="Henrissat B."/>
            <person name="Grigoriev I.V."/>
            <person name="Yang Z.L."/>
            <person name="Xu J."/>
            <person name="Martin F.M."/>
        </authorList>
    </citation>
    <scope>NUCLEOTIDE SEQUENCE</scope>
    <source>
        <strain evidence="1">KUC20120723A-06</strain>
    </source>
</reference>
<gene>
    <name evidence="1" type="ORF">BV22DRAFT_1132563</name>
</gene>